<evidence type="ECO:0000313" key="2">
    <source>
        <dbReference type="Proteomes" id="UP000712281"/>
    </source>
</evidence>
<protein>
    <submittedName>
        <fullName evidence="1">Uncharacterized protein</fullName>
    </submittedName>
</protein>
<name>A0A8S9LG71_BRACR</name>
<organism evidence="1 2">
    <name type="scientific">Brassica cretica</name>
    <name type="common">Mustard</name>
    <dbReference type="NCBI Taxonomy" id="69181"/>
    <lineage>
        <taxon>Eukaryota</taxon>
        <taxon>Viridiplantae</taxon>
        <taxon>Streptophyta</taxon>
        <taxon>Embryophyta</taxon>
        <taxon>Tracheophyta</taxon>
        <taxon>Spermatophyta</taxon>
        <taxon>Magnoliopsida</taxon>
        <taxon>eudicotyledons</taxon>
        <taxon>Gunneridae</taxon>
        <taxon>Pentapetalae</taxon>
        <taxon>rosids</taxon>
        <taxon>malvids</taxon>
        <taxon>Brassicales</taxon>
        <taxon>Brassicaceae</taxon>
        <taxon>Brassiceae</taxon>
        <taxon>Brassica</taxon>
    </lineage>
</organism>
<sequence>MVLAVRGVFTGSEIVFSIVIVYRHGLHSGATPSPRSTSLYGSELCVSTSPAKKLTFEGSVTALDRFIRPVTSAKIFGSDVVDRSLCLSSALASLSNLVKLIYLSAGVKVVHGKDGRFYLFGAVNGAMPPMSSKSRRHRSENPTSANARQIQSVAWSLLMLEDCSALALIEKANQTSSCRGHERSFHSFILFVQVNLSIKTPLHKSYFSLGFKAKEYYSFPSRLISCVMVRLGPEDTTRLIPMRAEVLELFNVTVYSDYFRV</sequence>
<dbReference type="EMBL" id="QGKW02000276">
    <property type="protein sequence ID" value="KAF2607100.1"/>
    <property type="molecule type" value="Genomic_DNA"/>
</dbReference>
<evidence type="ECO:0000313" key="1">
    <source>
        <dbReference type="EMBL" id="KAF2607100.1"/>
    </source>
</evidence>
<dbReference type="AlphaFoldDB" id="A0A8S9LG71"/>
<reference evidence="1" key="1">
    <citation type="submission" date="2019-12" db="EMBL/GenBank/DDBJ databases">
        <title>Genome sequencing and annotation of Brassica cretica.</title>
        <authorList>
            <person name="Studholme D.J."/>
            <person name="Sarris P.F."/>
        </authorList>
    </citation>
    <scope>NUCLEOTIDE SEQUENCE</scope>
    <source>
        <strain evidence="1">PFS-001/15</strain>
        <tissue evidence="1">Leaf</tissue>
    </source>
</reference>
<gene>
    <name evidence="1" type="ORF">F2Q68_00043714</name>
</gene>
<dbReference type="Proteomes" id="UP000712281">
    <property type="component" value="Unassembled WGS sequence"/>
</dbReference>
<comment type="caution">
    <text evidence="1">The sequence shown here is derived from an EMBL/GenBank/DDBJ whole genome shotgun (WGS) entry which is preliminary data.</text>
</comment>
<accession>A0A8S9LG71</accession>
<proteinExistence type="predicted"/>